<keyword evidence="3" id="KW-0597">Phosphoprotein</keyword>
<dbReference type="SUPFAM" id="SSF55874">
    <property type="entry name" value="ATPase domain of HSP90 chaperone/DNA topoisomerase II/histidine kinase"/>
    <property type="match status" value="1"/>
</dbReference>
<dbReference type="AlphaFoldDB" id="A0A640SDG8"/>
<keyword evidence="8" id="KW-0902">Two-component regulatory system</keyword>
<dbReference type="Pfam" id="PF07730">
    <property type="entry name" value="HisKA_3"/>
    <property type="match status" value="1"/>
</dbReference>
<comment type="caution">
    <text evidence="12">The sequence shown here is derived from an EMBL/GenBank/DDBJ whole genome shotgun (WGS) entry which is preliminary data.</text>
</comment>
<keyword evidence="5" id="KW-0547">Nucleotide-binding</keyword>
<dbReference type="GO" id="GO:0046983">
    <property type="term" value="F:protein dimerization activity"/>
    <property type="evidence" value="ECO:0007669"/>
    <property type="project" value="InterPro"/>
</dbReference>
<evidence type="ECO:0000256" key="6">
    <source>
        <dbReference type="ARBA" id="ARBA00022777"/>
    </source>
</evidence>
<evidence type="ECO:0000256" key="8">
    <source>
        <dbReference type="ARBA" id="ARBA00023012"/>
    </source>
</evidence>
<keyword evidence="10" id="KW-0472">Membrane</keyword>
<dbReference type="Gene3D" id="3.30.565.10">
    <property type="entry name" value="Histidine kinase-like ATPase, C-terminal domain"/>
    <property type="match status" value="1"/>
</dbReference>
<evidence type="ECO:0000256" key="10">
    <source>
        <dbReference type="SAM" id="Phobius"/>
    </source>
</evidence>
<dbReference type="EMBL" id="BLIN01000005">
    <property type="protein sequence ID" value="GFE09160.1"/>
    <property type="molecule type" value="Genomic_DNA"/>
</dbReference>
<protein>
    <recommendedName>
        <fullName evidence="2">histidine kinase</fullName>
        <ecNumber evidence="2">2.7.13.3</ecNumber>
    </recommendedName>
</protein>
<dbReference type="InterPro" id="IPR011712">
    <property type="entry name" value="Sig_transdc_His_kin_sub3_dim/P"/>
</dbReference>
<evidence type="ECO:0000256" key="4">
    <source>
        <dbReference type="ARBA" id="ARBA00022679"/>
    </source>
</evidence>
<evidence type="ECO:0000256" key="1">
    <source>
        <dbReference type="ARBA" id="ARBA00000085"/>
    </source>
</evidence>
<evidence type="ECO:0000259" key="11">
    <source>
        <dbReference type="Pfam" id="PF07730"/>
    </source>
</evidence>
<evidence type="ECO:0000256" key="3">
    <source>
        <dbReference type="ARBA" id="ARBA00022553"/>
    </source>
</evidence>
<dbReference type="EC" id="2.7.13.3" evidence="2"/>
<accession>A0A640SDG8</accession>
<evidence type="ECO:0000256" key="7">
    <source>
        <dbReference type="ARBA" id="ARBA00022840"/>
    </source>
</evidence>
<feature type="region of interest" description="Disordered" evidence="9">
    <location>
        <begin position="407"/>
        <end position="433"/>
    </location>
</feature>
<dbReference type="Proteomes" id="UP000435837">
    <property type="component" value="Unassembled WGS sequence"/>
</dbReference>
<reference evidence="12 13" key="1">
    <citation type="submission" date="2019-12" db="EMBL/GenBank/DDBJ databases">
        <title>Whole genome shotgun sequence of Streptomyces caniferus NBRC 15389.</title>
        <authorList>
            <person name="Ichikawa N."/>
            <person name="Kimura A."/>
            <person name="Kitahashi Y."/>
            <person name="Komaki H."/>
            <person name="Tamura T."/>
        </authorList>
    </citation>
    <scope>NUCLEOTIDE SEQUENCE [LARGE SCALE GENOMIC DNA]</scope>
    <source>
        <strain evidence="12 13">NBRC 15389</strain>
    </source>
</reference>
<keyword evidence="7" id="KW-0067">ATP-binding</keyword>
<name>A0A640SDG8_9ACTN</name>
<dbReference type="InterPro" id="IPR036890">
    <property type="entry name" value="HATPase_C_sf"/>
</dbReference>
<feature type="transmembrane region" description="Helical" evidence="10">
    <location>
        <begin position="101"/>
        <end position="130"/>
    </location>
</feature>
<feature type="domain" description="Signal transduction histidine kinase subgroup 3 dimerisation and phosphoacceptor" evidence="11">
    <location>
        <begin position="203"/>
        <end position="267"/>
    </location>
</feature>
<keyword evidence="4" id="KW-0808">Transferase</keyword>
<dbReference type="GO" id="GO:0005524">
    <property type="term" value="F:ATP binding"/>
    <property type="evidence" value="ECO:0007669"/>
    <property type="project" value="UniProtKB-KW"/>
</dbReference>
<feature type="transmembrane region" description="Helical" evidence="10">
    <location>
        <begin position="44"/>
        <end position="66"/>
    </location>
</feature>
<organism evidence="12 13">
    <name type="scientific">Streptomyces caniferus</name>
    <dbReference type="NCBI Taxonomy" id="285557"/>
    <lineage>
        <taxon>Bacteria</taxon>
        <taxon>Bacillati</taxon>
        <taxon>Actinomycetota</taxon>
        <taxon>Actinomycetes</taxon>
        <taxon>Kitasatosporales</taxon>
        <taxon>Streptomycetaceae</taxon>
        <taxon>Streptomyces</taxon>
    </lineage>
</organism>
<evidence type="ECO:0000313" key="12">
    <source>
        <dbReference type="EMBL" id="GFE09160.1"/>
    </source>
</evidence>
<dbReference type="Gene3D" id="1.20.5.1930">
    <property type="match status" value="1"/>
</dbReference>
<keyword evidence="10" id="KW-0812">Transmembrane</keyword>
<proteinExistence type="predicted"/>
<feature type="transmembrane region" description="Helical" evidence="10">
    <location>
        <begin position="12"/>
        <end position="32"/>
    </location>
</feature>
<dbReference type="GO" id="GO:0016020">
    <property type="term" value="C:membrane"/>
    <property type="evidence" value="ECO:0007669"/>
    <property type="project" value="InterPro"/>
</dbReference>
<dbReference type="CDD" id="cd16917">
    <property type="entry name" value="HATPase_UhpB-NarQ-NarX-like"/>
    <property type="match status" value="1"/>
</dbReference>
<dbReference type="GO" id="GO:0000155">
    <property type="term" value="F:phosphorelay sensor kinase activity"/>
    <property type="evidence" value="ECO:0007669"/>
    <property type="project" value="InterPro"/>
</dbReference>
<evidence type="ECO:0000313" key="13">
    <source>
        <dbReference type="Proteomes" id="UP000435837"/>
    </source>
</evidence>
<keyword evidence="10" id="KW-1133">Transmembrane helix</keyword>
<evidence type="ECO:0000256" key="9">
    <source>
        <dbReference type="SAM" id="MobiDB-lite"/>
    </source>
</evidence>
<sequence>MRLTGTRWVHLVLGGALLMPFFLLASVVIPLLADGADPLRQVGWQFVAFGGALPPAALAALLFPLLRPLEVAAVRSLCGVPAERLAEGPALSWAARRRTALWFVAHLLAGGIVSGMTLAAPPAAVLLLLLPFSEPLRRAAPGWPGTFHGVLGPLTGLALLALVAGTARGAGALLARCAPVLLGPTPADRLAAAERRAADLASRNRLARELHDAVGHALSAVTLQASAARRVLDADPEFARRALAAIEETTREAVAELDTVLGLLRAEDGTGPDAPAPALDGLEALLDRTRAAGVAVEATVEGRCAGLATVVSREAYRIVQEGLSNALRHAGPVPVRLRLRVDEAELTIRMENPVAGPAAARSASAARPGGGSGLRGIAERARLLGGGATAAAHDGVWRLTVRLPTGATTRGAEQGTAGHTRTGDGDRDGVSGA</sequence>
<evidence type="ECO:0000256" key="5">
    <source>
        <dbReference type="ARBA" id="ARBA00022741"/>
    </source>
</evidence>
<evidence type="ECO:0000256" key="2">
    <source>
        <dbReference type="ARBA" id="ARBA00012438"/>
    </source>
</evidence>
<dbReference type="PANTHER" id="PTHR24421:SF10">
    <property type="entry name" value="NITRATE_NITRITE SENSOR PROTEIN NARQ"/>
    <property type="match status" value="1"/>
</dbReference>
<gene>
    <name evidence="12" type="ORF">Scani_54280</name>
</gene>
<dbReference type="InterPro" id="IPR050482">
    <property type="entry name" value="Sensor_HK_TwoCompSys"/>
</dbReference>
<dbReference type="PANTHER" id="PTHR24421">
    <property type="entry name" value="NITRATE/NITRITE SENSOR PROTEIN NARX-RELATED"/>
    <property type="match status" value="1"/>
</dbReference>
<feature type="transmembrane region" description="Helical" evidence="10">
    <location>
        <begin position="150"/>
        <end position="167"/>
    </location>
</feature>
<feature type="compositionally biased region" description="Basic and acidic residues" evidence="9">
    <location>
        <begin position="421"/>
        <end position="433"/>
    </location>
</feature>
<comment type="catalytic activity">
    <reaction evidence="1">
        <text>ATP + protein L-histidine = ADP + protein N-phospho-L-histidine.</text>
        <dbReference type="EC" id="2.7.13.3"/>
    </reaction>
</comment>
<keyword evidence="6 12" id="KW-0418">Kinase</keyword>